<dbReference type="Proteomes" id="UP001470230">
    <property type="component" value="Unassembled WGS sequence"/>
</dbReference>
<dbReference type="Pfam" id="PF00400">
    <property type="entry name" value="WD40"/>
    <property type="match status" value="3"/>
</dbReference>
<dbReference type="PROSITE" id="PS00678">
    <property type="entry name" value="WD_REPEATS_1"/>
    <property type="match status" value="1"/>
</dbReference>
<keyword evidence="1 3" id="KW-0853">WD repeat</keyword>
<dbReference type="PROSITE" id="PS50294">
    <property type="entry name" value="WD_REPEATS_REGION"/>
    <property type="match status" value="1"/>
</dbReference>
<dbReference type="InterPro" id="IPR001680">
    <property type="entry name" value="WD40_rpt"/>
</dbReference>
<gene>
    <name evidence="4" type="ORF">M9Y10_043107</name>
</gene>
<dbReference type="PROSITE" id="PS50082">
    <property type="entry name" value="WD_REPEATS_2"/>
    <property type="match status" value="1"/>
</dbReference>
<dbReference type="PANTHER" id="PTHR47822:SF2">
    <property type="entry name" value="F-BOX AND WD-40 DOMAIN PROTEIN 7"/>
    <property type="match status" value="1"/>
</dbReference>
<keyword evidence="2" id="KW-0677">Repeat</keyword>
<dbReference type="InterPro" id="IPR015943">
    <property type="entry name" value="WD40/YVTN_repeat-like_dom_sf"/>
</dbReference>
<evidence type="ECO:0000313" key="5">
    <source>
        <dbReference type="Proteomes" id="UP001470230"/>
    </source>
</evidence>
<protein>
    <submittedName>
        <fullName evidence="4">Uncharacterized protein</fullName>
    </submittedName>
</protein>
<proteinExistence type="predicted"/>
<organism evidence="4 5">
    <name type="scientific">Tritrichomonas musculus</name>
    <dbReference type="NCBI Taxonomy" id="1915356"/>
    <lineage>
        <taxon>Eukaryota</taxon>
        <taxon>Metamonada</taxon>
        <taxon>Parabasalia</taxon>
        <taxon>Tritrichomonadida</taxon>
        <taxon>Tritrichomonadidae</taxon>
        <taxon>Tritrichomonas</taxon>
    </lineage>
</organism>
<name>A0ABR2JYY8_9EUKA</name>
<evidence type="ECO:0000313" key="4">
    <source>
        <dbReference type="EMBL" id="KAK8884004.1"/>
    </source>
</evidence>
<evidence type="ECO:0000256" key="2">
    <source>
        <dbReference type="ARBA" id="ARBA00022737"/>
    </source>
</evidence>
<dbReference type="SUPFAM" id="SSF50978">
    <property type="entry name" value="WD40 repeat-like"/>
    <property type="match status" value="1"/>
</dbReference>
<dbReference type="EMBL" id="JAPFFF010000008">
    <property type="protein sequence ID" value="KAK8884004.1"/>
    <property type="molecule type" value="Genomic_DNA"/>
</dbReference>
<dbReference type="Gene3D" id="2.130.10.10">
    <property type="entry name" value="YVTN repeat-like/Quinoprotein amine dehydrogenase"/>
    <property type="match status" value="3"/>
</dbReference>
<comment type="caution">
    <text evidence="4">The sequence shown here is derived from an EMBL/GenBank/DDBJ whole genome shotgun (WGS) entry which is preliminary data.</text>
</comment>
<dbReference type="PANTHER" id="PTHR47822">
    <property type="entry name" value="CARBOHYDRATE BINDING DOMAIN CONTAINING PROTEIN"/>
    <property type="match status" value="1"/>
</dbReference>
<evidence type="ECO:0000256" key="1">
    <source>
        <dbReference type="ARBA" id="ARBA00022574"/>
    </source>
</evidence>
<keyword evidence="5" id="KW-1185">Reference proteome</keyword>
<evidence type="ECO:0000256" key="3">
    <source>
        <dbReference type="PROSITE-ProRule" id="PRU00221"/>
    </source>
</evidence>
<dbReference type="InterPro" id="IPR019775">
    <property type="entry name" value="WD40_repeat_CS"/>
</dbReference>
<reference evidence="4 5" key="1">
    <citation type="submission" date="2024-04" db="EMBL/GenBank/DDBJ databases">
        <title>Tritrichomonas musculus Genome.</title>
        <authorList>
            <person name="Alves-Ferreira E."/>
            <person name="Grigg M."/>
            <person name="Lorenzi H."/>
            <person name="Galac M."/>
        </authorList>
    </citation>
    <scope>NUCLEOTIDE SEQUENCE [LARGE SCALE GENOMIC DNA]</scope>
    <source>
        <strain evidence="4 5">EAF2021</strain>
    </source>
</reference>
<sequence length="318" mass="35393">MTKAPTLKLKWKSDLTDGDVFALQYSKDKSFIGCALSNGQVGLYSPTTGRLSYALDQNSEHLPATSFRFHPSSKFFIAGSSNGNVNCWSTRKPAIIWEEKEDNNEIFCIDMNLDGSKFATAGLDTKVRLYDFESHSIISILEKSSDIDSDPVPGHTNRVFSVLFDPLNPFTLFSSGWDETIQIWDLRIGKSVRSLFGVHVCSDSMDLFLNQLAVGSWRTTDQLQIWDLRTFKVSKTFKWKEGKQCLVYATKFSPDGEFLYAGGSGFDEIGIFSTQTGSQIGQTIALENPVFTIALTKDGKELIAGETKGKINSYTINT</sequence>
<dbReference type="InterPro" id="IPR036322">
    <property type="entry name" value="WD40_repeat_dom_sf"/>
</dbReference>
<feature type="repeat" description="WD" evidence="3">
    <location>
        <begin position="152"/>
        <end position="194"/>
    </location>
</feature>
<accession>A0ABR2JYY8</accession>
<dbReference type="SMART" id="SM00320">
    <property type="entry name" value="WD40"/>
    <property type="match status" value="6"/>
</dbReference>